<evidence type="ECO:0000313" key="6">
    <source>
        <dbReference type="EMBL" id="AYW47279.1"/>
    </source>
</evidence>
<keyword evidence="3" id="KW-0378">Hydrolase</keyword>
<evidence type="ECO:0000256" key="3">
    <source>
        <dbReference type="ARBA" id="ARBA00022801"/>
    </source>
</evidence>
<reference evidence="6 8" key="1">
    <citation type="journal article" date="2012" name="Int. J. Syst. Evol. Microbiol.">
        <title>Characterization of Tetragenococcus strains from sugar thick juice reveals a novel species, Tetragenococcus osmophilus sp. nov., and divides Tetragenococcus halophilus into two subspecies, T. halophilus subsp. halophilus subsp. nov. and T. halophilus subsp. flandriensis subsp. nov.</title>
        <authorList>
            <person name="Juste A."/>
            <person name="Van Trappen S."/>
            <person name="Verreth C."/>
            <person name="Cleenwerck I."/>
            <person name="De Vos P."/>
            <person name="Lievens B."/>
            <person name="Willems K.A."/>
        </authorList>
    </citation>
    <scope>NUCLEOTIDE SEQUENCE [LARGE SCALE GENOMIC DNA]</scope>
    <source>
        <strain evidence="6 8">JCM 31126</strain>
    </source>
</reference>
<dbReference type="InterPro" id="IPR022948">
    <property type="entry name" value="COD_ChbG_bac"/>
</dbReference>
<reference evidence="7" key="4">
    <citation type="submission" date="2023-02" db="EMBL/GenBank/DDBJ databases">
        <authorList>
            <person name="Sun Q."/>
            <person name="Mori K."/>
        </authorList>
    </citation>
    <scope>NUCLEOTIDE SEQUENCE</scope>
    <source>
        <strain evidence="7">NBRC 114545</strain>
    </source>
</reference>
<evidence type="ECO:0000313" key="7">
    <source>
        <dbReference type="EMBL" id="GMA73196.1"/>
    </source>
</evidence>
<dbReference type="KEGG" id="too:C7K38_02120"/>
<keyword evidence="4" id="KW-0460">Magnesium</keyword>
<keyword evidence="8" id="KW-1185">Reference proteome</keyword>
<dbReference type="RefSeq" id="WP_123934365.1">
    <property type="nucleotide sequence ID" value="NZ_BSUW01000001.1"/>
</dbReference>
<keyword evidence="2" id="KW-0479">Metal-binding</keyword>
<evidence type="ECO:0000256" key="5">
    <source>
        <dbReference type="ARBA" id="ARBA00023277"/>
    </source>
</evidence>
<evidence type="ECO:0000313" key="8">
    <source>
        <dbReference type="Proteomes" id="UP000268310"/>
    </source>
</evidence>
<dbReference type="Proteomes" id="UP001157039">
    <property type="component" value="Unassembled WGS sequence"/>
</dbReference>
<evidence type="ECO:0000256" key="2">
    <source>
        <dbReference type="ARBA" id="ARBA00022723"/>
    </source>
</evidence>
<keyword evidence="5" id="KW-0119">Carbohydrate metabolism</keyword>
<dbReference type="SUPFAM" id="SSF88713">
    <property type="entry name" value="Glycoside hydrolase/deacetylase"/>
    <property type="match status" value="1"/>
</dbReference>
<dbReference type="EMBL" id="BSUW01000001">
    <property type="protein sequence ID" value="GMA73196.1"/>
    <property type="molecule type" value="Genomic_DNA"/>
</dbReference>
<organism evidence="7 9">
    <name type="scientific">Tetragenococcus osmophilus</name>
    <dbReference type="NCBI Taxonomy" id="526944"/>
    <lineage>
        <taxon>Bacteria</taxon>
        <taxon>Bacillati</taxon>
        <taxon>Bacillota</taxon>
        <taxon>Bacilli</taxon>
        <taxon>Lactobacillales</taxon>
        <taxon>Enterococcaceae</taxon>
        <taxon>Tetragenococcus</taxon>
    </lineage>
</organism>
<evidence type="ECO:0000313" key="9">
    <source>
        <dbReference type="Proteomes" id="UP001157039"/>
    </source>
</evidence>
<dbReference type="InterPro" id="IPR006879">
    <property type="entry name" value="YdjC-like"/>
</dbReference>
<evidence type="ECO:0000256" key="1">
    <source>
        <dbReference type="ARBA" id="ARBA00001946"/>
    </source>
</evidence>
<dbReference type="GO" id="GO:0016811">
    <property type="term" value="F:hydrolase activity, acting on carbon-nitrogen (but not peptide) bonds, in linear amides"/>
    <property type="evidence" value="ECO:0007669"/>
    <property type="project" value="InterPro"/>
</dbReference>
<protein>
    <submittedName>
        <fullName evidence="7">Carbohydrate deacetylase</fullName>
    </submittedName>
    <submittedName>
        <fullName evidence="6">Chitooligosaccharide deacetylase</fullName>
    </submittedName>
</protein>
<comment type="cofactor">
    <cofactor evidence="1">
        <name>Mg(2+)</name>
        <dbReference type="ChEBI" id="CHEBI:18420"/>
    </cofactor>
</comment>
<dbReference type="PANTHER" id="PTHR31609:SF1">
    <property type="entry name" value="CARBOHYDRATE DEACETYLASE"/>
    <property type="match status" value="1"/>
</dbReference>
<reference evidence="6" key="3">
    <citation type="submission" date="2018-03" db="EMBL/GenBank/DDBJ databases">
        <authorList>
            <person name="Jeon C.O."/>
        </authorList>
    </citation>
    <scope>NUCLEOTIDE SEQUENCE</scope>
    <source>
        <strain evidence="6">JCM 31126</strain>
    </source>
</reference>
<gene>
    <name evidence="6" type="ORF">C7K38_02120</name>
    <name evidence="7" type="ORF">GCM10025885_22450</name>
</gene>
<dbReference type="Gene3D" id="3.20.20.370">
    <property type="entry name" value="Glycoside hydrolase/deacetylase"/>
    <property type="match status" value="1"/>
</dbReference>
<dbReference type="GO" id="GO:0046872">
    <property type="term" value="F:metal ion binding"/>
    <property type="evidence" value="ECO:0007669"/>
    <property type="project" value="UniProtKB-KW"/>
</dbReference>
<sequence>MDLLIINADDFGYSEGINLGITAAHKKGILTSTTMLANMPGFEHGVKIAKNNINLGIGVHLTLTCGSPLLEDVPSITNNNKFYPLSFYESDFYIDTDDVYREWQAQIEKILLAGIKPTHLDSHHHVNRLEPIREVFIRLAEEYDLPVRNNFEVPSSLKTTSRFSLDFDQMAEDKEIWKPIKIKNLIQDCKAYHSVECMCHPGFIDQVVLDNSGLRDLRAYTCAELQNRKYKEMFEKNNITLGNYGDI</sequence>
<dbReference type="GO" id="GO:0000272">
    <property type="term" value="P:polysaccharide catabolic process"/>
    <property type="evidence" value="ECO:0007669"/>
    <property type="project" value="InterPro"/>
</dbReference>
<dbReference type="Proteomes" id="UP000268310">
    <property type="component" value="Chromosome"/>
</dbReference>
<dbReference type="InterPro" id="IPR011330">
    <property type="entry name" value="Glyco_hydro/deAcase_b/a-brl"/>
</dbReference>
<dbReference type="AlphaFoldDB" id="A0AA38CY14"/>
<dbReference type="PANTHER" id="PTHR31609">
    <property type="entry name" value="YDJC DEACETYLASE FAMILY MEMBER"/>
    <property type="match status" value="1"/>
</dbReference>
<dbReference type="CDD" id="cd10803">
    <property type="entry name" value="YdjC_EF3048_like"/>
    <property type="match status" value="1"/>
</dbReference>
<accession>A0AA38CY14</accession>
<dbReference type="Pfam" id="PF04794">
    <property type="entry name" value="YdjC"/>
    <property type="match status" value="1"/>
</dbReference>
<dbReference type="GO" id="GO:0019213">
    <property type="term" value="F:deacetylase activity"/>
    <property type="evidence" value="ECO:0007669"/>
    <property type="project" value="TreeGrafter"/>
</dbReference>
<name>A0AA38CY14_9ENTE</name>
<reference evidence="7 9" key="2">
    <citation type="journal article" date="2014" name="Int. J. Syst. Evol. Microbiol.">
        <title>Complete genome sequence of Corynebacterium casei LMG S-19264T (=DSM 44701T), isolated from a smear-ripened cheese.</title>
        <authorList>
            <consortium name="US DOE Joint Genome Institute (JGI-PGF)"/>
            <person name="Walter F."/>
            <person name="Albersmeier A."/>
            <person name="Kalinowski J."/>
            <person name="Ruckert C."/>
        </authorList>
    </citation>
    <scope>NUCLEOTIDE SEQUENCE [LARGE SCALE GENOMIC DNA]</scope>
    <source>
        <strain evidence="7 9">NBRC 114545</strain>
    </source>
</reference>
<evidence type="ECO:0000256" key="4">
    <source>
        <dbReference type="ARBA" id="ARBA00022842"/>
    </source>
</evidence>
<dbReference type="EMBL" id="CP027783">
    <property type="protein sequence ID" value="AYW47279.1"/>
    <property type="molecule type" value="Genomic_DNA"/>
</dbReference>
<proteinExistence type="predicted"/>